<dbReference type="InterPro" id="IPR015943">
    <property type="entry name" value="WD40/YVTN_repeat-like_dom_sf"/>
</dbReference>
<evidence type="ECO:0000256" key="1">
    <source>
        <dbReference type="ARBA" id="ARBA00022574"/>
    </source>
</evidence>
<reference evidence="4" key="1">
    <citation type="journal article" date="2022" name="Int. J. Mol. Sci.">
        <title>Draft Genome of Tanacetum Coccineum: Genomic Comparison of Closely Related Tanacetum-Family Plants.</title>
        <authorList>
            <person name="Yamashiro T."/>
            <person name="Shiraishi A."/>
            <person name="Nakayama K."/>
            <person name="Satake H."/>
        </authorList>
    </citation>
    <scope>NUCLEOTIDE SEQUENCE</scope>
</reference>
<dbReference type="PROSITE" id="PS50082">
    <property type="entry name" value="WD_REPEATS_2"/>
    <property type="match status" value="1"/>
</dbReference>
<protein>
    <submittedName>
        <fullName evidence="4">Floral homeotic protein</fullName>
    </submittedName>
</protein>
<dbReference type="InterPro" id="IPR036322">
    <property type="entry name" value="WD40_repeat_dom_sf"/>
</dbReference>
<dbReference type="PANTHER" id="PTHR18763:SF0">
    <property type="entry name" value="WD REPEAT-CONTAINING PROTEIN 18"/>
    <property type="match status" value="1"/>
</dbReference>
<dbReference type="EMBL" id="BQNB010009410">
    <property type="protein sequence ID" value="GJS63156.1"/>
    <property type="molecule type" value="Genomic_DNA"/>
</dbReference>
<evidence type="ECO:0000313" key="4">
    <source>
        <dbReference type="EMBL" id="GJS63156.1"/>
    </source>
</evidence>
<dbReference type="PROSITE" id="PS50294">
    <property type="entry name" value="WD_REPEATS_REGION"/>
    <property type="match status" value="1"/>
</dbReference>
<reference evidence="4" key="2">
    <citation type="submission" date="2022-01" db="EMBL/GenBank/DDBJ databases">
        <authorList>
            <person name="Yamashiro T."/>
            <person name="Shiraishi A."/>
            <person name="Satake H."/>
            <person name="Nakayama K."/>
        </authorList>
    </citation>
    <scope>NUCLEOTIDE SEQUENCE</scope>
</reference>
<evidence type="ECO:0000313" key="5">
    <source>
        <dbReference type="Proteomes" id="UP001151760"/>
    </source>
</evidence>
<name>A0ABQ4XD78_9ASTR</name>
<proteinExistence type="predicted"/>
<organism evidence="4 5">
    <name type="scientific">Tanacetum coccineum</name>
    <dbReference type="NCBI Taxonomy" id="301880"/>
    <lineage>
        <taxon>Eukaryota</taxon>
        <taxon>Viridiplantae</taxon>
        <taxon>Streptophyta</taxon>
        <taxon>Embryophyta</taxon>
        <taxon>Tracheophyta</taxon>
        <taxon>Spermatophyta</taxon>
        <taxon>Magnoliopsida</taxon>
        <taxon>eudicotyledons</taxon>
        <taxon>Gunneridae</taxon>
        <taxon>Pentapetalae</taxon>
        <taxon>asterids</taxon>
        <taxon>campanulids</taxon>
        <taxon>Asterales</taxon>
        <taxon>Asteraceae</taxon>
        <taxon>Asteroideae</taxon>
        <taxon>Anthemideae</taxon>
        <taxon>Anthemidinae</taxon>
        <taxon>Tanacetum</taxon>
    </lineage>
</organism>
<dbReference type="Proteomes" id="UP001151760">
    <property type="component" value="Unassembled WGS sequence"/>
</dbReference>
<keyword evidence="2" id="KW-0677">Repeat</keyword>
<gene>
    <name evidence="4" type="ORF">Tco_0677720</name>
</gene>
<dbReference type="InterPro" id="IPR001680">
    <property type="entry name" value="WD40_rpt"/>
</dbReference>
<dbReference type="Gene3D" id="2.130.10.10">
    <property type="entry name" value="YVTN repeat-like/Quinoprotein amine dehydrogenase"/>
    <property type="match status" value="1"/>
</dbReference>
<feature type="repeat" description="WD" evidence="3">
    <location>
        <begin position="586"/>
        <end position="619"/>
    </location>
</feature>
<sequence>MSIQTRYGVVDDETRQWLKDTVEKRVREELGKLRNEMVNVAMTANSRVVVKRGVQNIPKFGGEDVKGWFYKCEEFFRIDNVPDERKVSLISHHLFDIALVWHKKFLSIVDENVAWMSYKKAILLTFGNSFDGSSRVFSSSKSVEDLSLHSQLVDKLEELLVNNNRCEVNWKELNAHIRCFDEMPIMEILKQDTIAEYCDASVKESIELLASCDQEGFGEVVNLGEKVTDIKTTDEVIDDEKVSDDMKVKSVNSEILVMEDDGFVSDENISKLLLHKNNGSIVHRQKGFPLLGRYVDKRNVEGWEDEDKDLSVFDYDCDAYDLSIKALIGEKEFFVNKKQEENLDKVTPRFAHMSSQTRSWSSVLRTKDACKLGIISKNGKGNLTKNGANLGHLKFDIWKWPKRKKIDDTNCKFTYGKRQFDVWKWPRRKKERKGAKSHKCCVRCGVAGLGLIYSGQIRGKRVHKRDFVLEDQAGKSMEIEEKNIKQLKPLRSYKGLKTIDLAANILNSNKKKKYTHQLVHLIQCLDQDIYKLYISRLSDIFVVKLDESDDERVTGNGLKTKVAETSLDIEYLENFLVATSRLLKDWHGHYRAVTCLVLSMDLSRLISGARDGSVWVWSLLMLLD</sequence>
<dbReference type="SUPFAM" id="SSF50978">
    <property type="entry name" value="WD40 repeat-like"/>
    <property type="match status" value="1"/>
</dbReference>
<dbReference type="SMART" id="SM00320">
    <property type="entry name" value="WD40"/>
    <property type="match status" value="1"/>
</dbReference>
<accession>A0ABQ4XD78</accession>
<evidence type="ECO:0000256" key="3">
    <source>
        <dbReference type="PROSITE-ProRule" id="PRU00221"/>
    </source>
</evidence>
<keyword evidence="5" id="KW-1185">Reference proteome</keyword>
<evidence type="ECO:0000256" key="2">
    <source>
        <dbReference type="ARBA" id="ARBA00022737"/>
    </source>
</evidence>
<keyword evidence="1 3" id="KW-0853">WD repeat</keyword>
<dbReference type="InterPro" id="IPR045227">
    <property type="entry name" value="WDR18/Ipi3/RID3"/>
</dbReference>
<comment type="caution">
    <text evidence="4">The sequence shown here is derived from an EMBL/GenBank/DDBJ whole genome shotgun (WGS) entry which is preliminary data.</text>
</comment>
<dbReference type="PANTHER" id="PTHR18763">
    <property type="entry name" value="WD-REPEAT PROTEIN 18"/>
    <property type="match status" value="1"/>
</dbReference>